<dbReference type="CDD" id="cd00198">
    <property type="entry name" value="vWFA"/>
    <property type="match status" value="1"/>
</dbReference>
<feature type="domain" description="VWFA" evidence="2">
    <location>
        <begin position="215"/>
        <end position="389"/>
    </location>
</feature>
<accession>A0A495Y3H2</accession>
<keyword evidence="4" id="KW-1185">Reference proteome</keyword>
<dbReference type="Proteomes" id="UP000278440">
    <property type="component" value="Unassembled WGS sequence"/>
</dbReference>
<organism evidence="3 4">
    <name type="scientific">Terracoccus luteus</name>
    <dbReference type="NCBI Taxonomy" id="53356"/>
    <lineage>
        <taxon>Bacteria</taxon>
        <taxon>Bacillati</taxon>
        <taxon>Actinomycetota</taxon>
        <taxon>Actinomycetes</taxon>
        <taxon>Micrococcales</taxon>
        <taxon>Intrasporangiaceae</taxon>
        <taxon>Terracoccus</taxon>
    </lineage>
</organism>
<dbReference type="Gene3D" id="3.40.50.410">
    <property type="entry name" value="von Willebrand factor, type A domain"/>
    <property type="match status" value="1"/>
</dbReference>
<dbReference type="AlphaFoldDB" id="A0A495Y3H2"/>
<evidence type="ECO:0000259" key="2">
    <source>
        <dbReference type="SMART" id="SM00327"/>
    </source>
</evidence>
<name>A0A495Y3H2_9MICO</name>
<dbReference type="SUPFAM" id="SSF53300">
    <property type="entry name" value="vWA-like"/>
    <property type="match status" value="1"/>
</dbReference>
<dbReference type="InterPro" id="IPR002035">
    <property type="entry name" value="VWF_A"/>
</dbReference>
<dbReference type="InterPro" id="IPR011195">
    <property type="entry name" value="UCP010256"/>
</dbReference>
<feature type="compositionally biased region" description="Pro residues" evidence="1">
    <location>
        <begin position="1"/>
        <end position="13"/>
    </location>
</feature>
<dbReference type="SMART" id="SM00327">
    <property type="entry name" value="VWA"/>
    <property type="match status" value="1"/>
</dbReference>
<feature type="compositionally biased region" description="Polar residues" evidence="1">
    <location>
        <begin position="100"/>
        <end position="114"/>
    </location>
</feature>
<evidence type="ECO:0000256" key="1">
    <source>
        <dbReference type="SAM" id="MobiDB-lite"/>
    </source>
</evidence>
<dbReference type="EMBL" id="RBXT01000001">
    <property type="protein sequence ID" value="RKT79806.1"/>
    <property type="molecule type" value="Genomic_DNA"/>
</dbReference>
<dbReference type="OrthoDB" id="9790469at2"/>
<gene>
    <name evidence="3" type="ORF">DFJ68_3284</name>
</gene>
<reference evidence="3 4" key="1">
    <citation type="submission" date="2018-10" db="EMBL/GenBank/DDBJ databases">
        <title>Sequencing the genomes of 1000 actinobacteria strains.</title>
        <authorList>
            <person name="Klenk H.-P."/>
        </authorList>
    </citation>
    <scope>NUCLEOTIDE SEQUENCE [LARGE SCALE GENOMIC DNA]</scope>
    <source>
        <strain evidence="3 4">DSM 44267</strain>
    </source>
</reference>
<dbReference type="Pfam" id="PF05762">
    <property type="entry name" value="VWA_CoxE"/>
    <property type="match status" value="1"/>
</dbReference>
<comment type="caution">
    <text evidence="3">The sequence shown here is derived from an EMBL/GenBank/DDBJ whole genome shotgun (WGS) entry which is preliminary data.</text>
</comment>
<dbReference type="InterPro" id="IPR008912">
    <property type="entry name" value="Uncharacterised_CoxE"/>
</dbReference>
<sequence length="395" mass="42427">MVPVPTAPSPSPAGPTRATGPVPVRLPADAVFLGLARALRAAGLAVTADRERVFLTAVAAGDAGSRRHVYWAGRATLTSSPADAEAYDAVFTAWFADDTPTTANRAQHPPSVTRQAPLGGDGDLGVAADEGEALRATASEQEVLRHRDVGSLTADERRTLADLFATLRPMPPTRRARRPVAARRGRVDGPATLREHVRRLGEPGRIVHRRNGVRPRRVVLLIDVSGSMSPYADSLLRLAHAYVRSTASGTRAVTTEVFTMGTRLTHVTRALRERDPDRALVAAGRVVPDWSGGTRLGEALGAFLDLWGRRGMARGAVVVVFSDGWEREGPELLAEQMRRLAGLAHRVVWSNPHRGKVGYQPVQQGIVAALPFIDDFVAGHSLAAFEQLIEVVARA</sequence>
<evidence type="ECO:0000313" key="4">
    <source>
        <dbReference type="Proteomes" id="UP000278440"/>
    </source>
</evidence>
<dbReference type="RefSeq" id="WP_121034637.1">
    <property type="nucleotide sequence ID" value="NZ_RBXT01000001.1"/>
</dbReference>
<proteinExistence type="predicted"/>
<dbReference type="PANTHER" id="PTHR39338:SF6">
    <property type="entry name" value="BLL5662 PROTEIN"/>
    <property type="match status" value="1"/>
</dbReference>
<evidence type="ECO:0000313" key="3">
    <source>
        <dbReference type="EMBL" id="RKT79806.1"/>
    </source>
</evidence>
<dbReference type="InterPro" id="IPR036465">
    <property type="entry name" value="vWFA_dom_sf"/>
</dbReference>
<feature type="region of interest" description="Disordered" evidence="1">
    <location>
        <begin position="1"/>
        <end position="21"/>
    </location>
</feature>
<dbReference type="PIRSF" id="PIRSF010256">
    <property type="entry name" value="CoxE_vWa"/>
    <property type="match status" value="1"/>
</dbReference>
<feature type="region of interest" description="Disordered" evidence="1">
    <location>
        <begin position="100"/>
        <end position="119"/>
    </location>
</feature>
<dbReference type="PANTHER" id="PTHR39338">
    <property type="entry name" value="BLL5662 PROTEIN-RELATED"/>
    <property type="match status" value="1"/>
</dbReference>
<protein>
    <recommendedName>
        <fullName evidence="2">VWFA domain-containing protein</fullName>
    </recommendedName>
</protein>